<comment type="caution">
    <text evidence="2">The sequence shown here is derived from an EMBL/GenBank/DDBJ whole genome shotgun (WGS) entry which is preliminary data.</text>
</comment>
<sequence>MRVFVAGGSGAIGRRLVPQLVSRGHEVTATTTSAGKVALLERLGAEGVVMDGRDPASVSRAVAAARPDVIVNEMTALSAAHAGKPDLRRADRFFATTNELRSAGTDHLLAAAEATGVPHVVAQGHASMNGARQGGWVKTEDDPLEVIEGTRAITHLEDAVVRAGGAVLRYGGFYGPGANDDQVELVRRRLFPLVGGGTGYFSWIHLDDAASATVLAVEQRAQGVFNIVDDEPAPASEWLPYLAECAGARPPRRVPAWLARLLAGEMVVGMMTEGRGFSNAKAKRELGWVLRYPSWRLGFREELAPAVPRGPGLRKAPA</sequence>
<gene>
    <name evidence="2" type="ORF">GCM10022262_09460</name>
</gene>
<dbReference type="InterPro" id="IPR051783">
    <property type="entry name" value="NAD(P)-dependent_oxidoreduct"/>
</dbReference>
<dbReference type="Proteomes" id="UP001499841">
    <property type="component" value="Unassembled WGS sequence"/>
</dbReference>
<evidence type="ECO:0000259" key="1">
    <source>
        <dbReference type="Pfam" id="PF01370"/>
    </source>
</evidence>
<dbReference type="InterPro" id="IPR036291">
    <property type="entry name" value="NAD(P)-bd_dom_sf"/>
</dbReference>
<name>A0ABP8ERP7_9MICO</name>
<dbReference type="InterPro" id="IPR001509">
    <property type="entry name" value="Epimerase_deHydtase"/>
</dbReference>
<protein>
    <submittedName>
        <fullName evidence="2">NAD(P)-dependent oxidoreductase</fullName>
    </submittedName>
</protein>
<accession>A0ABP8ERP7</accession>
<dbReference type="RefSeq" id="WP_345038230.1">
    <property type="nucleotide sequence ID" value="NZ_BAABBA010000003.1"/>
</dbReference>
<proteinExistence type="predicted"/>
<dbReference type="PANTHER" id="PTHR48079:SF6">
    <property type="entry name" value="NAD(P)-BINDING DOMAIN-CONTAINING PROTEIN-RELATED"/>
    <property type="match status" value="1"/>
</dbReference>
<dbReference type="Gene3D" id="3.40.50.720">
    <property type="entry name" value="NAD(P)-binding Rossmann-like Domain"/>
    <property type="match status" value="1"/>
</dbReference>
<keyword evidence="3" id="KW-1185">Reference proteome</keyword>
<dbReference type="SUPFAM" id="SSF51735">
    <property type="entry name" value="NAD(P)-binding Rossmann-fold domains"/>
    <property type="match status" value="1"/>
</dbReference>
<feature type="domain" description="NAD-dependent epimerase/dehydratase" evidence="1">
    <location>
        <begin position="3"/>
        <end position="227"/>
    </location>
</feature>
<dbReference type="EMBL" id="BAABBA010000003">
    <property type="protein sequence ID" value="GAA4286587.1"/>
    <property type="molecule type" value="Genomic_DNA"/>
</dbReference>
<organism evidence="2 3">
    <name type="scientific">Georgenia daeguensis</name>
    <dbReference type="NCBI Taxonomy" id="908355"/>
    <lineage>
        <taxon>Bacteria</taxon>
        <taxon>Bacillati</taxon>
        <taxon>Actinomycetota</taxon>
        <taxon>Actinomycetes</taxon>
        <taxon>Micrococcales</taxon>
        <taxon>Bogoriellaceae</taxon>
        <taxon>Georgenia</taxon>
    </lineage>
</organism>
<reference evidence="3" key="1">
    <citation type="journal article" date="2019" name="Int. J. Syst. Evol. Microbiol.">
        <title>The Global Catalogue of Microorganisms (GCM) 10K type strain sequencing project: providing services to taxonomists for standard genome sequencing and annotation.</title>
        <authorList>
            <consortium name="The Broad Institute Genomics Platform"/>
            <consortium name="The Broad Institute Genome Sequencing Center for Infectious Disease"/>
            <person name="Wu L."/>
            <person name="Ma J."/>
        </authorList>
    </citation>
    <scope>NUCLEOTIDE SEQUENCE [LARGE SCALE GENOMIC DNA]</scope>
    <source>
        <strain evidence="3">JCM 17459</strain>
    </source>
</reference>
<dbReference type="Pfam" id="PF01370">
    <property type="entry name" value="Epimerase"/>
    <property type="match status" value="1"/>
</dbReference>
<dbReference type="PANTHER" id="PTHR48079">
    <property type="entry name" value="PROTEIN YEEZ"/>
    <property type="match status" value="1"/>
</dbReference>
<evidence type="ECO:0000313" key="2">
    <source>
        <dbReference type="EMBL" id="GAA4286587.1"/>
    </source>
</evidence>
<evidence type="ECO:0000313" key="3">
    <source>
        <dbReference type="Proteomes" id="UP001499841"/>
    </source>
</evidence>